<dbReference type="RefSeq" id="YP_238432.1">
    <property type="nucleotide sequence ID" value="NC_007016.1"/>
</dbReference>
<evidence type="ECO:0000313" key="4">
    <source>
        <dbReference type="Proteomes" id="UP000133219"/>
    </source>
</evidence>
<evidence type="ECO:0000313" key="3">
    <source>
        <dbReference type="Proteomes" id="UP000124292"/>
    </source>
</evidence>
<dbReference type="GeneID" id="3416500"/>
<dbReference type="Proteomes" id="UP000133219">
    <property type="component" value="Segment"/>
</dbReference>
<evidence type="ECO:0000313" key="1">
    <source>
        <dbReference type="EMBL" id="AEW87654.1"/>
    </source>
</evidence>
<sequence length="97" mass="10606">MVPTACAPMRSSSEDISPAVLVARSRDSMLSSFCFHASTVVFPPFTLRGASSSSACFSTFTSSVFLADTSRSCRRWAMVLCFSTSLSSTFNCCVWFW</sequence>
<gene>
    <name evidence="1" type="ORF">JM129</name>
</gene>
<evidence type="ECO:0000313" key="2">
    <source>
        <dbReference type="EMBL" id="AEW87824.1"/>
    </source>
</evidence>
<dbReference type="Proteomes" id="UP000124292">
    <property type="component" value="Genome"/>
</dbReference>
<protein>
    <submittedName>
        <fullName evidence="1">JM129</fullName>
    </submittedName>
</protein>
<dbReference type="KEGG" id="vg:3416500"/>
<reference evidence="3 4" key="1">
    <citation type="journal article" date="2013" name="J. Virol.">
        <title>Genomic characterization of Japanese macaque rhadinovirus, a novel herpesvirus isolated from a nonhuman primate with a spontaneous inflammatory demyelinating disease.</title>
        <authorList>
            <person name="Estep R.D."/>
            <person name="Hansen S.G."/>
            <person name="Rogers K.S."/>
            <person name="Axthelm M.K."/>
            <person name="Wong S.W."/>
        </authorList>
    </citation>
    <scope>NUCLEOTIDE SEQUENCE [LARGE SCALE GENOMIC DNA]</scope>
    <source>
        <strain evidence="2">12E2</strain>
        <strain evidence="1">3A1</strain>
    </source>
</reference>
<proteinExistence type="predicted"/>
<accession>G9JMD7</accession>
<dbReference type="EMBL" id="JN885137">
    <property type="protein sequence ID" value="AEW87824.1"/>
    <property type="molecule type" value="Genomic_DNA"/>
</dbReference>
<dbReference type="EMBL" id="JN885136">
    <property type="protein sequence ID" value="AEW87654.1"/>
    <property type="molecule type" value="Genomic_DNA"/>
</dbReference>
<name>G9JMD7_9GAMA</name>
<organism evidence="1 4">
    <name type="scientific">Macaca fuscata rhadinovirus</name>
    <dbReference type="NCBI Taxonomy" id="272551"/>
    <lineage>
        <taxon>Viruses</taxon>
        <taxon>Duplodnaviria</taxon>
        <taxon>Heunggongvirae</taxon>
        <taxon>Peploviricota</taxon>
        <taxon>Herviviricetes</taxon>
        <taxon>Herpesvirales</taxon>
        <taxon>Orthoherpesviridae</taxon>
        <taxon>Gammaherpesvirinae</taxon>
        <taxon>Rhadinovirus</taxon>
        <taxon>Rhadinovirus macacinegamma11</taxon>
        <taxon>macacine gammaherpesvirus 11</taxon>
    </lineage>
</organism>